<comment type="caution">
    <text evidence="2">The sequence shown here is derived from an EMBL/GenBank/DDBJ whole genome shotgun (WGS) entry which is preliminary data.</text>
</comment>
<protein>
    <recommendedName>
        <fullName evidence="4">Secreted protein</fullName>
    </recommendedName>
</protein>
<organism evidence="2 3">
    <name type="scientific">Ataeniobius toweri</name>
    <dbReference type="NCBI Taxonomy" id="208326"/>
    <lineage>
        <taxon>Eukaryota</taxon>
        <taxon>Metazoa</taxon>
        <taxon>Chordata</taxon>
        <taxon>Craniata</taxon>
        <taxon>Vertebrata</taxon>
        <taxon>Euteleostomi</taxon>
        <taxon>Actinopterygii</taxon>
        <taxon>Neopterygii</taxon>
        <taxon>Teleostei</taxon>
        <taxon>Neoteleostei</taxon>
        <taxon>Acanthomorphata</taxon>
        <taxon>Ovalentaria</taxon>
        <taxon>Atherinomorphae</taxon>
        <taxon>Cyprinodontiformes</taxon>
        <taxon>Goodeidae</taxon>
        <taxon>Ataeniobius</taxon>
    </lineage>
</organism>
<sequence length="109" mass="11301">MASCYYVCGIIAAWLLFFGSIPGDSSGFRPLFQRTPPCGPAYDVKPSLVLSGLTPGDESGFRPPLPVCSTVRSVSAHGVKLSIVLFFIPGDGVVSPPLPVCSAVNSVSA</sequence>
<evidence type="ECO:0000313" key="3">
    <source>
        <dbReference type="Proteomes" id="UP001345963"/>
    </source>
</evidence>
<accession>A0ABU7B9W6</accession>
<gene>
    <name evidence="2" type="ORF">ATANTOWER_015935</name>
</gene>
<dbReference type="EMBL" id="JAHUTI010042638">
    <property type="protein sequence ID" value="MED6246324.1"/>
    <property type="molecule type" value="Genomic_DNA"/>
</dbReference>
<keyword evidence="3" id="KW-1185">Reference proteome</keyword>
<evidence type="ECO:0008006" key="4">
    <source>
        <dbReference type="Google" id="ProtNLM"/>
    </source>
</evidence>
<keyword evidence="1" id="KW-0732">Signal</keyword>
<feature type="chain" id="PRO_5047141684" description="Secreted protein" evidence="1">
    <location>
        <begin position="28"/>
        <end position="109"/>
    </location>
</feature>
<feature type="signal peptide" evidence="1">
    <location>
        <begin position="1"/>
        <end position="27"/>
    </location>
</feature>
<evidence type="ECO:0000256" key="1">
    <source>
        <dbReference type="SAM" id="SignalP"/>
    </source>
</evidence>
<dbReference type="Proteomes" id="UP001345963">
    <property type="component" value="Unassembled WGS sequence"/>
</dbReference>
<evidence type="ECO:0000313" key="2">
    <source>
        <dbReference type="EMBL" id="MED6246324.1"/>
    </source>
</evidence>
<name>A0ABU7B9W6_9TELE</name>
<reference evidence="2 3" key="1">
    <citation type="submission" date="2021-07" db="EMBL/GenBank/DDBJ databases">
        <authorList>
            <person name="Palmer J.M."/>
        </authorList>
    </citation>
    <scope>NUCLEOTIDE SEQUENCE [LARGE SCALE GENOMIC DNA]</scope>
    <source>
        <strain evidence="2 3">AT_MEX2019</strain>
        <tissue evidence="2">Muscle</tissue>
    </source>
</reference>
<proteinExistence type="predicted"/>